<feature type="transmembrane region" description="Helical" evidence="2">
    <location>
        <begin position="176"/>
        <end position="201"/>
    </location>
</feature>
<feature type="transmembrane region" description="Helical" evidence="2">
    <location>
        <begin position="208"/>
        <end position="227"/>
    </location>
</feature>
<feature type="transmembrane region" description="Helical" evidence="2">
    <location>
        <begin position="592"/>
        <end position="612"/>
    </location>
</feature>
<dbReference type="Pfam" id="PF07690">
    <property type="entry name" value="MFS_1"/>
    <property type="match status" value="2"/>
</dbReference>
<reference evidence="3 4" key="1">
    <citation type="submission" date="2024-04" db="EMBL/GenBank/DDBJ databases">
        <authorList>
            <consortium name="Genoscope - CEA"/>
            <person name="William W."/>
        </authorList>
    </citation>
    <scope>NUCLEOTIDE SEQUENCE [LARGE SCALE GENOMIC DNA]</scope>
</reference>
<dbReference type="InterPro" id="IPR050327">
    <property type="entry name" value="Proton-linked_MCT"/>
</dbReference>
<evidence type="ECO:0000313" key="4">
    <source>
        <dbReference type="Proteomes" id="UP001497497"/>
    </source>
</evidence>
<feature type="transmembrane region" description="Helical" evidence="2">
    <location>
        <begin position="522"/>
        <end position="540"/>
    </location>
</feature>
<comment type="caution">
    <text evidence="3">The sequence shown here is derived from an EMBL/GenBank/DDBJ whole genome shotgun (WGS) entry which is preliminary data.</text>
</comment>
<feature type="region of interest" description="Disordered" evidence="1">
    <location>
        <begin position="35"/>
        <end position="76"/>
    </location>
</feature>
<dbReference type="PANTHER" id="PTHR11360">
    <property type="entry name" value="MONOCARBOXYLATE TRANSPORTER"/>
    <property type="match status" value="1"/>
</dbReference>
<feature type="transmembrane region" description="Helical" evidence="2">
    <location>
        <begin position="151"/>
        <end position="170"/>
    </location>
</feature>
<protein>
    <recommendedName>
        <fullName evidence="5">Major facilitator superfamily (MFS) profile domain-containing protein</fullName>
    </recommendedName>
</protein>
<keyword evidence="4" id="KW-1185">Reference proteome</keyword>
<dbReference type="Proteomes" id="UP001497497">
    <property type="component" value="Unassembled WGS sequence"/>
</dbReference>
<dbReference type="AlphaFoldDB" id="A0AAV2HC36"/>
<feature type="transmembrane region" description="Helical" evidence="2">
    <location>
        <begin position="500"/>
        <end position="516"/>
    </location>
</feature>
<feature type="transmembrane region" description="Helical" evidence="2">
    <location>
        <begin position="430"/>
        <end position="455"/>
    </location>
</feature>
<evidence type="ECO:0000256" key="2">
    <source>
        <dbReference type="SAM" id="Phobius"/>
    </source>
</evidence>
<dbReference type="GO" id="GO:0008028">
    <property type="term" value="F:monocarboxylic acid transmembrane transporter activity"/>
    <property type="evidence" value="ECO:0007669"/>
    <property type="project" value="TreeGrafter"/>
</dbReference>
<keyword evidence="2" id="KW-0472">Membrane</keyword>
<evidence type="ECO:0000313" key="3">
    <source>
        <dbReference type="EMBL" id="CAL1530987.1"/>
    </source>
</evidence>
<sequence length="623" mass="68306">MVCDARLQTSHEDGCDSEMDNKVIIEQLSHQIGKDGVPEQTAGHVCDSEEQKSHDSEDESEVESEVNEEEGKGLQKAPDGGYGWVVVFASFIHHVIVGGFARSEGLFFLQYQERFQSGAQLTAWPSSLMSTLNFFMGPICGAIINRYSVRTALILATILTSAGFILNGFAPNVYFLFFSTTLVGGLGRGLMSTVLLINLYFDKHRSVAQGLSSAGVGLGAFAIVPLVQVLFEIYGFTGAFLIIGAMELNGLVTSMLFRPLSMHLRFLRGDRLRKQRLAKTQDDMALTGLVHRHMDTNVQLDGVCDVPGKAINGESKLAPSDCNKIKGHHYGDLDAHYTTLTEFSLLECEKNCSDGRIDNFKKETASREIVTQSCFDNQGVRSQIVTDTKMRAKKDNWLKASIAICFPIEHTRKGADKKTKTFHWHLLKNIPFLIFCISNTFFLMAFKTAFTFLPAMAISKGLSKTEAALVLTISGALDTFGRMATGFLMDIPACRPFRPYVFNLLLFFIAGASFLVPSLDSFTSFCVVSSAYGFMTGAFISQKMVVLIDILGREVMPSSLGISKVFQGIGTLVGPPFAGALRDALGTFDSSFYLGGACMLGSGILMVLSNVLRKIQSRKDIRT</sequence>
<keyword evidence="2" id="KW-0812">Transmembrane</keyword>
<dbReference type="SUPFAM" id="SSF103473">
    <property type="entry name" value="MFS general substrate transporter"/>
    <property type="match status" value="1"/>
</dbReference>
<name>A0AAV2HC36_LYMST</name>
<organism evidence="3 4">
    <name type="scientific">Lymnaea stagnalis</name>
    <name type="common">Great pond snail</name>
    <name type="synonym">Helix stagnalis</name>
    <dbReference type="NCBI Taxonomy" id="6523"/>
    <lineage>
        <taxon>Eukaryota</taxon>
        <taxon>Metazoa</taxon>
        <taxon>Spiralia</taxon>
        <taxon>Lophotrochozoa</taxon>
        <taxon>Mollusca</taxon>
        <taxon>Gastropoda</taxon>
        <taxon>Heterobranchia</taxon>
        <taxon>Euthyneura</taxon>
        <taxon>Panpulmonata</taxon>
        <taxon>Hygrophila</taxon>
        <taxon>Lymnaeoidea</taxon>
        <taxon>Lymnaeidae</taxon>
        <taxon>Lymnaea</taxon>
    </lineage>
</organism>
<dbReference type="EMBL" id="CAXITT010000079">
    <property type="protein sequence ID" value="CAL1530987.1"/>
    <property type="molecule type" value="Genomic_DNA"/>
</dbReference>
<feature type="compositionally biased region" description="Basic and acidic residues" evidence="1">
    <location>
        <begin position="46"/>
        <end position="55"/>
    </location>
</feature>
<accession>A0AAV2HC36</accession>
<dbReference type="Gene3D" id="1.20.1250.20">
    <property type="entry name" value="MFS general substrate transporter like domains"/>
    <property type="match status" value="2"/>
</dbReference>
<evidence type="ECO:0000256" key="1">
    <source>
        <dbReference type="SAM" id="MobiDB-lite"/>
    </source>
</evidence>
<dbReference type="InterPro" id="IPR011701">
    <property type="entry name" value="MFS"/>
</dbReference>
<feature type="transmembrane region" description="Helical" evidence="2">
    <location>
        <begin position="233"/>
        <end position="257"/>
    </location>
</feature>
<dbReference type="InterPro" id="IPR036259">
    <property type="entry name" value="MFS_trans_sf"/>
</dbReference>
<evidence type="ECO:0008006" key="5">
    <source>
        <dbReference type="Google" id="ProtNLM"/>
    </source>
</evidence>
<feature type="compositionally biased region" description="Acidic residues" evidence="1">
    <location>
        <begin position="56"/>
        <end position="68"/>
    </location>
</feature>
<feature type="transmembrane region" description="Helical" evidence="2">
    <location>
        <begin position="82"/>
        <end position="101"/>
    </location>
</feature>
<gene>
    <name evidence="3" type="ORF">GSLYS_00005112001</name>
</gene>
<keyword evidence="2" id="KW-1133">Transmembrane helix</keyword>
<dbReference type="CDD" id="cd17352">
    <property type="entry name" value="MFS_MCT_SLC16"/>
    <property type="match status" value="1"/>
</dbReference>
<dbReference type="PANTHER" id="PTHR11360:SF284">
    <property type="entry name" value="EG:103B4.3 PROTEIN-RELATED"/>
    <property type="match status" value="1"/>
</dbReference>
<proteinExistence type="predicted"/>
<feature type="transmembrane region" description="Helical" evidence="2">
    <location>
        <begin position="121"/>
        <end position="144"/>
    </location>
</feature>